<dbReference type="NCBIfam" id="NF000986">
    <property type="entry name" value="PRK00103.1-4"/>
    <property type="match status" value="1"/>
</dbReference>
<dbReference type="CDD" id="cd18081">
    <property type="entry name" value="RlmH-like"/>
    <property type="match status" value="1"/>
</dbReference>
<comment type="catalytic activity">
    <reaction evidence="5">
        <text>pseudouridine(1915) in 23S rRNA + S-adenosyl-L-methionine = N(3)-methylpseudouridine(1915) in 23S rRNA + S-adenosyl-L-homocysteine + H(+)</text>
        <dbReference type="Rhea" id="RHEA:42752"/>
        <dbReference type="Rhea" id="RHEA-COMP:10221"/>
        <dbReference type="Rhea" id="RHEA-COMP:10222"/>
        <dbReference type="ChEBI" id="CHEBI:15378"/>
        <dbReference type="ChEBI" id="CHEBI:57856"/>
        <dbReference type="ChEBI" id="CHEBI:59789"/>
        <dbReference type="ChEBI" id="CHEBI:65314"/>
        <dbReference type="ChEBI" id="CHEBI:74486"/>
        <dbReference type="EC" id="2.1.1.177"/>
    </reaction>
</comment>
<reference evidence="6" key="1">
    <citation type="submission" date="2022-08" db="EMBL/GenBank/DDBJ databases">
        <title>Genomic Encyclopedia of Type Strains, Phase III (KMG-III): the genomes of soil and plant-associated and newly described type strains.</title>
        <authorList>
            <person name="Whitman W."/>
        </authorList>
    </citation>
    <scope>NUCLEOTIDE SEQUENCE</scope>
    <source>
        <strain evidence="6">HMT 1</strain>
    </source>
</reference>
<comment type="subunit">
    <text evidence="5">Homodimer.</text>
</comment>
<organism evidence="6 7">
    <name type="scientific">Methylohalomonas lacus</name>
    <dbReference type="NCBI Taxonomy" id="398773"/>
    <lineage>
        <taxon>Bacteria</taxon>
        <taxon>Pseudomonadati</taxon>
        <taxon>Pseudomonadota</taxon>
        <taxon>Gammaproteobacteria</taxon>
        <taxon>Methylohalomonadales</taxon>
        <taxon>Methylohalomonadaceae</taxon>
        <taxon>Methylohalomonas</taxon>
    </lineage>
</organism>
<dbReference type="AlphaFoldDB" id="A0AAE3HNT7"/>
<dbReference type="GO" id="GO:0005737">
    <property type="term" value="C:cytoplasm"/>
    <property type="evidence" value="ECO:0007669"/>
    <property type="project" value="UniProtKB-SubCell"/>
</dbReference>
<keyword evidence="7" id="KW-1185">Reference proteome</keyword>
<dbReference type="RefSeq" id="WP_259055946.1">
    <property type="nucleotide sequence ID" value="NZ_JANUCT010000014.1"/>
</dbReference>
<dbReference type="Pfam" id="PF02590">
    <property type="entry name" value="SPOUT_MTase"/>
    <property type="match status" value="1"/>
</dbReference>
<evidence type="ECO:0000256" key="3">
    <source>
        <dbReference type="ARBA" id="ARBA00022691"/>
    </source>
</evidence>
<proteinExistence type="inferred from homology"/>
<comment type="function">
    <text evidence="5">Specifically methylates the pseudouridine at position 1915 (m3Psi1915) in 23S rRNA.</text>
</comment>
<keyword evidence="3 5" id="KW-0949">S-adenosyl-L-methionine</keyword>
<evidence type="ECO:0000256" key="2">
    <source>
        <dbReference type="ARBA" id="ARBA00022679"/>
    </source>
</evidence>
<accession>A0AAE3HNT7</accession>
<sequence>MRLLLLAVGNRQPEWVNDGYREYERRFPPHLTLKLQEISAPRRGKSRDAEQVREEEGERLLKAIPEGAYVIALDERGQSVTTRVLSGKLADWLQVGRDVVLMIGGADGLADGCLQRADWRWSLSALTLPHGLTRIMVAEQLYRANSLLEGHPYHRA</sequence>
<protein>
    <recommendedName>
        <fullName evidence="5">Ribosomal RNA large subunit methyltransferase H</fullName>
        <ecNumber evidence="5">2.1.1.177</ecNumber>
    </recommendedName>
    <alternativeName>
        <fullName evidence="5">23S rRNA (pseudouridine1915-N3)-methyltransferase</fullName>
    </alternativeName>
    <alternativeName>
        <fullName evidence="5">23S rRNA m3Psi1915 methyltransferase</fullName>
    </alternativeName>
    <alternativeName>
        <fullName evidence="5">rRNA (pseudouridine-N3-)-methyltransferase RlmH</fullName>
    </alternativeName>
</protein>
<evidence type="ECO:0000256" key="5">
    <source>
        <dbReference type="HAMAP-Rule" id="MF_00658"/>
    </source>
</evidence>
<feature type="binding site" evidence="5">
    <location>
        <position position="73"/>
    </location>
    <ligand>
        <name>S-adenosyl-L-methionine</name>
        <dbReference type="ChEBI" id="CHEBI:59789"/>
    </ligand>
</feature>
<dbReference type="EC" id="2.1.1.177" evidence="5"/>
<dbReference type="EMBL" id="JANUCT010000014">
    <property type="protein sequence ID" value="MCS3903958.1"/>
    <property type="molecule type" value="Genomic_DNA"/>
</dbReference>
<dbReference type="PANTHER" id="PTHR33603">
    <property type="entry name" value="METHYLTRANSFERASE"/>
    <property type="match status" value="1"/>
</dbReference>
<dbReference type="PIRSF" id="PIRSF004505">
    <property type="entry name" value="MT_bac"/>
    <property type="match status" value="1"/>
</dbReference>
<dbReference type="InterPro" id="IPR029026">
    <property type="entry name" value="tRNA_m1G_MTases_N"/>
</dbReference>
<dbReference type="NCBIfam" id="TIGR00246">
    <property type="entry name" value="tRNA_RlmH_YbeA"/>
    <property type="match status" value="1"/>
</dbReference>
<dbReference type="InterPro" id="IPR003742">
    <property type="entry name" value="RlmH-like"/>
</dbReference>
<comment type="subcellular location">
    <subcellularLocation>
        <location evidence="5">Cytoplasm</location>
    </subcellularLocation>
</comment>
<comment type="similarity">
    <text evidence="4 5">Belongs to the RNA methyltransferase RlmH family.</text>
</comment>
<evidence type="ECO:0000256" key="1">
    <source>
        <dbReference type="ARBA" id="ARBA00022603"/>
    </source>
</evidence>
<evidence type="ECO:0000256" key="4">
    <source>
        <dbReference type="ARBA" id="ARBA00038303"/>
    </source>
</evidence>
<dbReference type="PANTHER" id="PTHR33603:SF1">
    <property type="entry name" value="RIBOSOMAL RNA LARGE SUBUNIT METHYLTRANSFERASE H"/>
    <property type="match status" value="1"/>
</dbReference>
<keyword evidence="5" id="KW-0698">rRNA processing</keyword>
<keyword evidence="2 5" id="KW-0808">Transferase</keyword>
<name>A0AAE3HNT7_9GAMM</name>
<dbReference type="Proteomes" id="UP001204445">
    <property type="component" value="Unassembled WGS sequence"/>
</dbReference>
<evidence type="ECO:0000313" key="7">
    <source>
        <dbReference type="Proteomes" id="UP001204445"/>
    </source>
</evidence>
<feature type="binding site" evidence="5">
    <location>
        <position position="104"/>
    </location>
    <ligand>
        <name>S-adenosyl-L-methionine</name>
        <dbReference type="ChEBI" id="CHEBI:59789"/>
    </ligand>
</feature>
<keyword evidence="1 5" id="KW-0489">Methyltransferase</keyword>
<keyword evidence="5" id="KW-0963">Cytoplasm</keyword>
<feature type="binding site" evidence="5">
    <location>
        <begin position="123"/>
        <end position="128"/>
    </location>
    <ligand>
        <name>S-adenosyl-L-methionine</name>
        <dbReference type="ChEBI" id="CHEBI:59789"/>
    </ligand>
</feature>
<evidence type="ECO:0000313" key="6">
    <source>
        <dbReference type="EMBL" id="MCS3903958.1"/>
    </source>
</evidence>
<dbReference type="HAMAP" id="MF_00658">
    <property type="entry name" value="23SrRNA_methyltr_H"/>
    <property type="match status" value="1"/>
</dbReference>
<comment type="caution">
    <text evidence="6">The sequence shown here is derived from an EMBL/GenBank/DDBJ whole genome shotgun (WGS) entry which is preliminary data.</text>
</comment>
<dbReference type="GO" id="GO:0070038">
    <property type="term" value="F:rRNA (pseudouridine-N3-)-methyltransferase activity"/>
    <property type="evidence" value="ECO:0007669"/>
    <property type="project" value="UniProtKB-UniRule"/>
</dbReference>
<gene>
    <name evidence="5" type="primary">rlmH</name>
    <name evidence="6" type="ORF">J2T55_001990</name>
</gene>
<dbReference type="Gene3D" id="3.40.1280.10">
    <property type="match status" value="1"/>
</dbReference>
<dbReference type="SUPFAM" id="SSF75217">
    <property type="entry name" value="alpha/beta knot"/>
    <property type="match status" value="1"/>
</dbReference>
<dbReference type="InterPro" id="IPR029028">
    <property type="entry name" value="Alpha/beta_knot_MTases"/>
</dbReference>